<accession>A0AAU7X9N6</accession>
<dbReference type="KEGG" id="mflg:ABS361_21275"/>
<keyword evidence="1" id="KW-0732">Signal</keyword>
<dbReference type="EMBL" id="CP158568">
    <property type="protein sequence ID" value="XBY44511.1"/>
    <property type="molecule type" value="Genomic_DNA"/>
</dbReference>
<feature type="signal peptide" evidence="1">
    <location>
        <begin position="1"/>
        <end position="28"/>
    </location>
</feature>
<feature type="chain" id="PRO_5043750572" description="Secreted protein" evidence="1">
    <location>
        <begin position="29"/>
        <end position="127"/>
    </location>
</feature>
<sequence length="127" mass="13808">MRMIYARLLTAALLGASAILGVTASASADTGSQWTETEAGWQGVWVRSGRSDNWKATWTKGNNVVRADLTIIDNGSKIEIEREDTFGPGVGKGRCFYSGTRRGNTVSGEYTCPWSKTTLPFKATIVR</sequence>
<gene>
    <name evidence="2" type="ORF">ABS361_21275</name>
</gene>
<dbReference type="AlphaFoldDB" id="A0AAU7X9N6"/>
<name>A0AAU7X9N6_9HYPH</name>
<organism evidence="2">
    <name type="scientific">Methyloraptor flagellatus</name>
    <dbReference type="NCBI Taxonomy" id="3162530"/>
    <lineage>
        <taxon>Bacteria</taxon>
        <taxon>Pseudomonadati</taxon>
        <taxon>Pseudomonadota</taxon>
        <taxon>Alphaproteobacteria</taxon>
        <taxon>Hyphomicrobiales</taxon>
        <taxon>Ancalomicrobiaceae</taxon>
        <taxon>Methyloraptor</taxon>
    </lineage>
</organism>
<evidence type="ECO:0000313" key="2">
    <source>
        <dbReference type="EMBL" id="XBY44511.1"/>
    </source>
</evidence>
<proteinExistence type="predicted"/>
<evidence type="ECO:0000256" key="1">
    <source>
        <dbReference type="SAM" id="SignalP"/>
    </source>
</evidence>
<dbReference type="RefSeq" id="WP_407049604.1">
    <property type="nucleotide sequence ID" value="NZ_CP158568.1"/>
</dbReference>
<protein>
    <recommendedName>
        <fullName evidence="3">Secreted protein</fullName>
    </recommendedName>
</protein>
<evidence type="ECO:0008006" key="3">
    <source>
        <dbReference type="Google" id="ProtNLM"/>
    </source>
</evidence>
<reference evidence="2" key="1">
    <citation type="submission" date="2024-06" db="EMBL/GenBank/DDBJ databases">
        <title>Methylostella associata gen. nov., sp. nov., a novel Ancalomicrobiaceae-affiliated facultatively methylotrophic bacteria that feed on methanotrophs of the genus Methylococcus.</title>
        <authorList>
            <person name="Saltykova V."/>
            <person name="Danilova O.V."/>
            <person name="Oshkin I.Y."/>
            <person name="Belova S.E."/>
            <person name="Pimenov N.V."/>
            <person name="Dedysh S.N."/>
        </authorList>
    </citation>
    <scope>NUCLEOTIDE SEQUENCE</scope>
    <source>
        <strain evidence="2">S20</strain>
    </source>
</reference>